<dbReference type="CDD" id="cd00402">
    <property type="entry name" value="Riboflavin_synthase_like"/>
    <property type="match status" value="1"/>
</dbReference>
<dbReference type="GO" id="GO:0009231">
    <property type="term" value="P:riboflavin biosynthetic process"/>
    <property type="evidence" value="ECO:0007669"/>
    <property type="project" value="TreeGrafter"/>
</dbReference>
<dbReference type="PANTHER" id="PTHR21098:SF0">
    <property type="entry name" value="RIBOFLAVIN SYNTHASE"/>
    <property type="match status" value="1"/>
</dbReference>
<name>A4S0H5_OSTLU</name>
<dbReference type="NCBIfam" id="NF006767">
    <property type="entry name" value="PRK09289.1"/>
    <property type="match status" value="1"/>
</dbReference>
<keyword evidence="2" id="KW-0677">Repeat</keyword>
<feature type="domain" description="Lumazine-binding" evidence="4">
    <location>
        <begin position="99"/>
        <end position="188"/>
    </location>
</feature>
<dbReference type="STRING" id="436017.A4S0H5"/>
<dbReference type="PANTHER" id="PTHR21098">
    <property type="entry name" value="RIBOFLAVIN SYNTHASE ALPHA CHAIN"/>
    <property type="match status" value="1"/>
</dbReference>
<gene>
    <name evidence="5" type="ORF">OSTLU_8148</name>
</gene>
<sequence>LFTGLVQGKARVESFENLNDEFARLTLRFPGNALEGISLGASVAVNGTCLTVTAVDGDAASFDLIVETLRATNLGKLIVGSEVNYERSARVGDEIGGHTVSGHVHCTAEIVEVVDSEHNRKVVFETSDRALIKYVLPKGFIAIDGCSLTVGDVDKATGRFNVWLIPETLRVTVFGAKSIGDTVNVEIE</sequence>
<dbReference type="InterPro" id="IPR001783">
    <property type="entry name" value="Lumazine-bd"/>
</dbReference>
<dbReference type="EMBL" id="CP000587">
    <property type="protein sequence ID" value="ABO97040.1"/>
    <property type="molecule type" value="Genomic_DNA"/>
</dbReference>
<dbReference type="AlphaFoldDB" id="A4S0H5"/>
<dbReference type="OrthoDB" id="10258924at2759"/>
<feature type="repeat" description="Lumazine-binding" evidence="3">
    <location>
        <begin position="1"/>
        <end position="98"/>
    </location>
</feature>
<dbReference type="eggNOG" id="KOG3310">
    <property type="taxonomic scope" value="Eukaryota"/>
</dbReference>
<dbReference type="NCBIfam" id="TIGR00187">
    <property type="entry name" value="ribE"/>
    <property type="match status" value="1"/>
</dbReference>
<evidence type="ECO:0000313" key="5">
    <source>
        <dbReference type="EMBL" id="ABO97040.1"/>
    </source>
</evidence>
<dbReference type="InterPro" id="IPR023366">
    <property type="entry name" value="ATP_synth_asu-like_sf"/>
</dbReference>
<feature type="non-terminal residue" evidence="5">
    <location>
        <position position="188"/>
    </location>
</feature>
<evidence type="ECO:0000313" key="6">
    <source>
        <dbReference type="Proteomes" id="UP000001568"/>
    </source>
</evidence>
<dbReference type="GeneID" id="5002883"/>
<dbReference type="OMA" id="IGGHAMS"/>
<evidence type="ECO:0000256" key="3">
    <source>
        <dbReference type="PROSITE-ProRule" id="PRU00524"/>
    </source>
</evidence>
<keyword evidence="1" id="KW-0808">Transferase</keyword>
<dbReference type="RefSeq" id="XP_001418747.1">
    <property type="nucleotide sequence ID" value="XM_001418710.1"/>
</dbReference>
<dbReference type="InterPro" id="IPR026017">
    <property type="entry name" value="Lumazine-bd_dom"/>
</dbReference>
<feature type="domain" description="Lumazine-binding" evidence="4">
    <location>
        <begin position="1"/>
        <end position="98"/>
    </location>
</feature>
<dbReference type="PIRSF" id="PIRSF000498">
    <property type="entry name" value="Riboflavin_syn_A"/>
    <property type="match status" value="1"/>
</dbReference>
<feature type="repeat" description="Lumazine-binding" evidence="3">
    <location>
        <begin position="99"/>
        <end position="188"/>
    </location>
</feature>
<dbReference type="KEGG" id="olu:OSTLU_8148"/>
<dbReference type="NCBIfam" id="NF009566">
    <property type="entry name" value="PRK13020.1"/>
    <property type="match status" value="1"/>
</dbReference>
<dbReference type="InterPro" id="IPR017938">
    <property type="entry name" value="Riboflavin_synthase-like_b-brl"/>
</dbReference>
<organism evidence="5 6">
    <name type="scientific">Ostreococcus lucimarinus (strain CCE9901)</name>
    <dbReference type="NCBI Taxonomy" id="436017"/>
    <lineage>
        <taxon>Eukaryota</taxon>
        <taxon>Viridiplantae</taxon>
        <taxon>Chlorophyta</taxon>
        <taxon>Mamiellophyceae</taxon>
        <taxon>Mamiellales</taxon>
        <taxon>Bathycoccaceae</taxon>
        <taxon>Ostreococcus</taxon>
    </lineage>
</organism>
<dbReference type="PROSITE" id="PS51177">
    <property type="entry name" value="LUMAZINE_BIND"/>
    <property type="match status" value="2"/>
</dbReference>
<dbReference type="GO" id="GO:0004746">
    <property type="term" value="F:riboflavin synthase activity"/>
    <property type="evidence" value="ECO:0007669"/>
    <property type="project" value="TreeGrafter"/>
</dbReference>
<dbReference type="FunFam" id="2.40.30.20:FF:000003">
    <property type="entry name" value="Riboflavin synthase, alpha subunit"/>
    <property type="match status" value="1"/>
</dbReference>
<dbReference type="Pfam" id="PF00677">
    <property type="entry name" value="Lum_binding"/>
    <property type="match status" value="2"/>
</dbReference>
<keyword evidence="6" id="KW-1185">Reference proteome</keyword>
<dbReference type="Gene3D" id="2.40.30.20">
    <property type="match status" value="2"/>
</dbReference>
<reference evidence="5 6" key="1">
    <citation type="journal article" date="2007" name="Proc. Natl. Acad. Sci. U.S.A.">
        <title>The tiny eukaryote Ostreococcus provides genomic insights into the paradox of plankton speciation.</title>
        <authorList>
            <person name="Palenik B."/>
            <person name="Grimwood J."/>
            <person name="Aerts A."/>
            <person name="Rouze P."/>
            <person name="Salamov A."/>
            <person name="Putnam N."/>
            <person name="Dupont C."/>
            <person name="Jorgensen R."/>
            <person name="Derelle E."/>
            <person name="Rombauts S."/>
            <person name="Zhou K."/>
            <person name="Otillar R."/>
            <person name="Merchant S.S."/>
            <person name="Podell S."/>
            <person name="Gaasterland T."/>
            <person name="Napoli C."/>
            <person name="Gendler K."/>
            <person name="Manuell A."/>
            <person name="Tai V."/>
            <person name="Vallon O."/>
            <person name="Piganeau G."/>
            <person name="Jancek S."/>
            <person name="Heijde M."/>
            <person name="Jabbari K."/>
            <person name="Bowler C."/>
            <person name="Lohr M."/>
            <person name="Robbens S."/>
            <person name="Werner G."/>
            <person name="Dubchak I."/>
            <person name="Pazour G.J."/>
            <person name="Ren Q."/>
            <person name="Paulsen I."/>
            <person name="Delwiche C."/>
            <person name="Schmutz J."/>
            <person name="Rokhsar D."/>
            <person name="Van de Peer Y."/>
            <person name="Moreau H."/>
            <person name="Grigoriev I.V."/>
        </authorList>
    </citation>
    <scope>NUCLEOTIDE SEQUENCE [LARGE SCALE GENOMIC DNA]</scope>
    <source>
        <strain evidence="5 6">CCE9901</strain>
    </source>
</reference>
<dbReference type="Proteomes" id="UP000001568">
    <property type="component" value="Chromosome 7"/>
</dbReference>
<evidence type="ECO:0000256" key="2">
    <source>
        <dbReference type="ARBA" id="ARBA00022737"/>
    </source>
</evidence>
<feature type="non-terminal residue" evidence="5">
    <location>
        <position position="1"/>
    </location>
</feature>
<accession>A4S0H5</accession>
<evidence type="ECO:0000259" key="4">
    <source>
        <dbReference type="PROSITE" id="PS51177"/>
    </source>
</evidence>
<dbReference type="HOGENOM" id="CLU_034388_0_1_1"/>
<protein>
    <recommendedName>
        <fullName evidence="4">Lumazine-binding domain-containing protein</fullName>
    </recommendedName>
</protein>
<proteinExistence type="predicted"/>
<evidence type="ECO:0000256" key="1">
    <source>
        <dbReference type="ARBA" id="ARBA00022679"/>
    </source>
</evidence>
<dbReference type="SUPFAM" id="SSF63380">
    <property type="entry name" value="Riboflavin synthase domain-like"/>
    <property type="match status" value="2"/>
</dbReference>